<feature type="binding site" evidence="7">
    <location>
        <position position="155"/>
    </location>
    <ligand>
        <name>substrate</name>
    </ligand>
</feature>
<evidence type="ECO:0000256" key="2">
    <source>
        <dbReference type="ARBA" id="ARBA00003015"/>
    </source>
</evidence>
<evidence type="ECO:0000256" key="8">
    <source>
        <dbReference type="SAM" id="MobiDB-lite"/>
    </source>
</evidence>
<dbReference type="GO" id="GO:0008176">
    <property type="term" value="F:tRNA (guanine(46)-N7)-methyltransferase activity"/>
    <property type="evidence" value="ECO:0007669"/>
    <property type="project" value="UniProtKB-EC"/>
</dbReference>
<dbReference type="PANTHER" id="PTHR23417">
    <property type="entry name" value="3-DEOXY-D-MANNO-OCTULOSONIC-ACID TRANSFERASE/TRNA GUANINE-N 7 - -METHYLTRANSFERASE"/>
    <property type="match status" value="1"/>
</dbReference>
<dbReference type="PANTHER" id="PTHR23417:SF14">
    <property type="entry name" value="PENTACOTRIPEPTIDE-REPEAT REGION OF PRORP DOMAIN-CONTAINING PROTEIN"/>
    <property type="match status" value="1"/>
</dbReference>
<organism evidence="9 10">
    <name type="scientific">Methylocaldum szegediense</name>
    <dbReference type="NCBI Taxonomy" id="73780"/>
    <lineage>
        <taxon>Bacteria</taxon>
        <taxon>Pseudomonadati</taxon>
        <taxon>Pseudomonadota</taxon>
        <taxon>Gammaproteobacteria</taxon>
        <taxon>Methylococcales</taxon>
        <taxon>Methylococcaceae</taxon>
        <taxon>Methylocaldum</taxon>
    </lineage>
</organism>
<keyword evidence="3 7" id="KW-0489">Methyltransferase</keyword>
<sequence>MTDNRSNSADSSTYSTPQNGCSHLRSIRSFTLRQGRFTAAQRRAFDTLWPIYGLNMADTLPDYGQIFGRSAPLLVEIGFGNGETLAQLASNQPQTNFIGIEVHRPGVAQLLSRLKERELTNVRIFCADAVEVLTTQIADGSLSGVNLFFPDPWPKKRHHKRRLVTPGFASLVARKLKSGGIFHAATDWEDYARHMLDVLEQCEKFENVAGKAKFSPRPEHRPLTKFERRGRELGHDVWDLMFVRRHDL</sequence>
<dbReference type="HAMAP" id="MF_01057">
    <property type="entry name" value="tRNA_methyltr_TrmB"/>
    <property type="match status" value="1"/>
</dbReference>
<evidence type="ECO:0000256" key="7">
    <source>
        <dbReference type="HAMAP-Rule" id="MF_01057"/>
    </source>
</evidence>
<gene>
    <name evidence="7 9" type="primary">trmB</name>
    <name evidence="9" type="ORF">MSZNOR_4602</name>
</gene>
<feature type="binding site" evidence="7">
    <location>
        <position position="76"/>
    </location>
    <ligand>
        <name>S-adenosyl-L-methionine</name>
        <dbReference type="ChEBI" id="CHEBI:59789"/>
    </ligand>
</feature>
<evidence type="ECO:0000313" key="9">
    <source>
        <dbReference type="EMBL" id="CAI8958251.1"/>
    </source>
</evidence>
<dbReference type="CDD" id="cd02440">
    <property type="entry name" value="AdoMet_MTases"/>
    <property type="match status" value="1"/>
</dbReference>
<evidence type="ECO:0000313" key="10">
    <source>
        <dbReference type="Proteomes" id="UP001162030"/>
    </source>
</evidence>
<feature type="region of interest" description="Disordered" evidence="8">
    <location>
        <begin position="1"/>
        <end position="20"/>
    </location>
</feature>
<dbReference type="EC" id="2.1.1.33" evidence="7"/>
<keyword evidence="5 7" id="KW-0949">S-adenosyl-L-methionine</keyword>
<comment type="function">
    <text evidence="2 7">Catalyzes the formation of N(7)-methylguanine at position 46 (m7G46) in tRNA.</text>
</comment>
<dbReference type="InterPro" id="IPR029063">
    <property type="entry name" value="SAM-dependent_MTases_sf"/>
</dbReference>
<dbReference type="EMBL" id="OX458333">
    <property type="protein sequence ID" value="CAI8958251.1"/>
    <property type="molecule type" value="Genomic_DNA"/>
</dbReference>
<comment type="catalytic activity">
    <reaction evidence="1 7">
        <text>guanosine(46) in tRNA + S-adenosyl-L-methionine = N(7)-methylguanosine(46) in tRNA + S-adenosyl-L-homocysteine</text>
        <dbReference type="Rhea" id="RHEA:42708"/>
        <dbReference type="Rhea" id="RHEA-COMP:10188"/>
        <dbReference type="Rhea" id="RHEA-COMP:10189"/>
        <dbReference type="ChEBI" id="CHEBI:57856"/>
        <dbReference type="ChEBI" id="CHEBI:59789"/>
        <dbReference type="ChEBI" id="CHEBI:74269"/>
        <dbReference type="ChEBI" id="CHEBI:74480"/>
        <dbReference type="EC" id="2.1.1.33"/>
    </reaction>
</comment>
<keyword evidence="10" id="KW-1185">Reference proteome</keyword>
<accession>A0ABM9I8J6</accession>
<dbReference type="InterPro" id="IPR003358">
    <property type="entry name" value="tRNA_(Gua-N-7)_MeTrfase_Trmb"/>
</dbReference>
<dbReference type="Gene3D" id="3.40.50.150">
    <property type="entry name" value="Vaccinia Virus protein VP39"/>
    <property type="match status" value="1"/>
</dbReference>
<dbReference type="InterPro" id="IPR055361">
    <property type="entry name" value="tRNA_methyltr_TrmB_bact"/>
</dbReference>
<dbReference type="Proteomes" id="UP001162030">
    <property type="component" value="Chromosome"/>
</dbReference>
<feature type="binding site" evidence="7">
    <location>
        <position position="151"/>
    </location>
    <ligand>
        <name>S-adenosyl-L-methionine</name>
        <dbReference type="ChEBI" id="CHEBI:59789"/>
    </ligand>
</feature>
<feature type="binding site" evidence="7">
    <location>
        <position position="128"/>
    </location>
    <ligand>
        <name>S-adenosyl-L-methionine</name>
        <dbReference type="ChEBI" id="CHEBI:59789"/>
    </ligand>
</feature>
<reference evidence="9 10" key="1">
    <citation type="submission" date="2023-03" db="EMBL/GenBank/DDBJ databases">
        <authorList>
            <person name="Pearce D."/>
        </authorList>
    </citation>
    <scope>NUCLEOTIDE SEQUENCE [LARGE SCALE GENOMIC DNA]</scope>
    <source>
        <strain evidence="9">Msz</strain>
    </source>
</reference>
<evidence type="ECO:0000256" key="4">
    <source>
        <dbReference type="ARBA" id="ARBA00022679"/>
    </source>
</evidence>
<evidence type="ECO:0000256" key="6">
    <source>
        <dbReference type="ARBA" id="ARBA00022694"/>
    </source>
</evidence>
<feature type="binding site" evidence="7">
    <location>
        <position position="101"/>
    </location>
    <ligand>
        <name>S-adenosyl-L-methionine</name>
        <dbReference type="ChEBI" id="CHEBI:59789"/>
    </ligand>
</feature>
<dbReference type="Pfam" id="PF02390">
    <property type="entry name" value="Methyltransf_4"/>
    <property type="match status" value="1"/>
</dbReference>
<evidence type="ECO:0000256" key="1">
    <source>
        <dbReference type="ARBA" id="ARBA00000142"/>
    </source>
</evidence>
<dbReference type="PROSITE" id="PS51625">
    <property type="entry name" value="SAM_MT_TRMB"/>
    <property type="match status" value="1"/>
</dbReference>
<protein>
    <recommendedName>
        <fullName evidence="7">tRNA (guanine-N(7)-)-methyltransferase</fullName>
        <ecNumber evidence="7">2.1.1.33</ecNumber>
    </recommendedName>
    <alternativeName>
        <fullName evidence="7">tRNA (guanine(46)-N(7))-methyltransferase</fullName>
    </alternativeName>
    <alternativeName>
        <fullName evidence="7">tRNA(m7G46)-methyltransferase</fullName>
    </alternativeName>
</protein>
<comment type="similarity">
    <text evidence="7">Belongs to the class I-like SAM-binding methyltransferase superfamily. TrmB family.</text>
</comment>
<proteinExistence type="inferred from homology"/>
<keyword evidence="6 7" id="KW-0819">tRNA processing</keyword>
<feature type="binding site" evidence="7">
    <location>
        <position position="187"/>
    </location>
    <ligand>
        <name>substrate</name>
    </ligand>
</feature>
<name>A0ABM9I8J6_9GAMM</name>
<dbReference type="NCBIfam" id="TIGR00091">
    <property type="entry name" value="tRNA (guanosine(46)-N7)-methyltransferase TrmB"/>
    <property type="match status" value="1"/>
</dbReference>
<feature type="binding site" evidence="7">
    <location>
        <begin position="224"/>
        <end position="227"/>
    </location>
    <ligand>
        <name>substrate</name>
    </ligand>
</feature>
<keyword evidence="4 7" id="KW-0808">Transferase</keyword>
<comment type="caution">
    <text evidence="7">Lacks conserved residue(s) required for the propagation of feature annotation.</text>
</comment>
<evidence type="ECO:0000256" key="5">
    <source>
        <dbReference type="ARBA" id="ARBA00022691"/>
    </source>
</evidence>
<dbReference type="SUPFAM" id="SSF53335">
    <property type="entry name" value="S-adenosyl-L-methionine-dependent methyltransferases"/>
    <property type="match status" value="1"/>
</dbReference>
<comment type="pathway">
    <text evidence="7">tRNA modification; N(7)-methylguanine-tRNA biosynthesis.</text>
</comment>
<evidence type="ECO:0000256" key="3">
    <source>
        <dbReference type="ARBA" id="ARBA00022603"/>
    </source>
</evidence>